<dbReference type="CDD" id="cd11386">
    <property type="entry name" value="MCP_signal"/>
    <property type="match status" value="1"/>
</dbReference>
<protein>
    <submittedName>
        <fullName evidence="8">Methyl-accepting chemotaxis protein</fullName>
    </submittedName>
</protein>
<dbReference type="InterPro" id="IPR003660">
    <property type="entry name" value="HAMP_dom"/>
</dbReference>
<comment type="subcellular location">
    <subcellularLocation>
        <location evidence="1">Membrane</location>
    </subcellularLocation>
</comment>
<reference evidence="8" key="2">
    <citation type="submission" date="2020-01" db="EMBL/GenBank/DDBJ databases">
        <authorList>
            <consortium name="NCBI Pathogen Detection Project"/>
        </authorList>
    </citation>
    <scope>NUCLEOTIDE SEQUENCE</scope>
    <source>
        <strain evidence="8">OLC2673_Aeromonas</strain>
    </source>
</reference>
<evidence type="ECO:0000313" key="8">
    <source>
        <dbReference type="EMBL" id="HAT6346823.1"/>
    </source>
</evidence>
<organism evidence="8 9">
    <name type="scientific">Aeromonas hydrophila</name>
    <dbReference type="NCBI Taxonomy" id="644"/>
    <lineage>
        <taxon>Bacteria</taxon>
        <taxon>Pseudomonadati</taxon>
        <taxon>Pseudomonadota</taxon>
        <taxon>Gammaproteobacteria</taxon>
        <taxon>Aeromonadales</taxon>
        <taxon>Aeromonadaceae</taxon>
        <taxon>Aeromonas</taxon>
    </lineage>
</organism>
<dbReference type="GO" id="GO:0016020">
    <property type="term" value="C:membrane"/>
    <property type="evidence" value="ECO:0007669"/>
    <property type="project" value="UniProtKB-SubCell"/>
</dbReference>
<dbReference type="GO" id="GO:0006935">
    <property type="term" value="P:chemotaxis"/>
    <property type="evidence" value="ECO:0007669"/>
    <property type="project" value="UniProtKB-ARBA"/>
</dbReference>
<keyword evidence="5" id="KW-0812">Transmembrane</keyword>
<dbReference type="AlphaFoldDB" id="A0AAD3YMS2"/>
<evidence type="ECO:0000256" key="5">
    <source>
        <dbReference type="SAM" id="Phobius"/>
    </source>
</evidence>
<proteinExistence type="inferred from homology"/>
<feature type="domain" description="Methyl-accepting transducer" evidence="6">
    <location>
        <begin position="279"/>
        <end position="515"/>
    </location>
</feature>
<dbReference type="Proteomes" id="UP000859505">
    <property type="component" value="Unassembled WGS sequence"/>
</dbReference>
<feature type="domain" description="HAMP" evidence="7">
    <location>
        <begin position="215"/>
        <end position="274"/>
    </location>
</feature>
<keyword evidence="2 4" id="KW-0807">Transducer</keyword>
<evidence type="ECO:0000259" key="6">
    <source>
        <dbReference type="PROSITE" id="PS50111"/>
    </source>
</evidence>
<reference evidence="8" key="1">
    <citation type="journal article" date="2018" name="Genome Biol.">
        <title>SKESA: strategic k-mer extension for scrupulous assemblies.</title>
        <authorList>
            <person name="Souvorov A."/>
            <person name="Agarwala R."/>
            <person name="Lipman D.J."/>
        </authorList>
    </citation>
    <scope>NUCLEOTIDE SEQUENCE</scope>
    <source>
        <strain evidence="8">OLC2673_Aeromonas</strain>
    </source>
</reference>
<evidence type="ECO:0000313" key="9">
    <source>
        <dbReference type="Proteomes" id="UP000859505"/>
    </source>
</evidence>
<dbReference type="Pfam" id="PF00015">
    <property type="entry name" value="MCPsignal"/>
    <property type="match status" value="1"/>
</dbReference>
<dbReference type="PROSITE" id="PS50111">
    <property type="entry name" value="CHEMOTAXIS_TRANSDUC_2"/>
    <property type="match status" value="1"/>
</dbReference>
<dbReference type="CDD" id="cd06225">
    <property type="entry name" value="HAMP"/>
    <property type="match status" value="1"/>
</dbReference>
<dbReference type="Pfam" id="PF00672">
    <property type="entry name" value="HAMP"/>
    <property type="match status" value="1"/>
</dbReference>
<dbReference type="Gene3D" id="1.10.287.950">
    <property type="entry name" value="Methyl-accepting chemotaxis protein"/>
    <property type="match status" value="1"/>
</dbReference>
<evidence type="ECO:0000256" key="2">
    <source>
        <dbReference type="ARBA" id="ARBA00023224"/>
    </source>
</evidence>
<dbReference type="SUPFAM" id="SSF58104">
    <property type="entry name" value="Methyl-accepting chemotaxis protein (MCP) signaling domain"/>
    <property type="match status" value="1"/>
</dbReference>
<dbReference type="FunFam" id="1.10.287.950:FF:000001">
    <property type="entry name" value="Methyl-accepting chemotaxis sensory transducer"/>
    <property type="match status" value="1"/>
</dbReference>
<dbReference type="SMART" id="SM00304">
    <property type="entry name" value="HAMP"/>
    <property type="match status" value="2"/>
</dbReference>
<accession>A0AAD3YMS2</accession>
<dbReference type="InterPro" id="IPR004089">
    <property type="entry name" value="MCPsignal_dom"/>
</dbReference>
<comment type="similarity">
    <text evidence="3">Belongs to the methyl-accepting chemotaxis (MCP) protein family.</text>
</comment>
<keyword evidence="5" id="KW-1133">Transmembrane helix</keyword>
<dbReference type="InterPro" id="IPR024478">
    <property type="entry name" value="HlyB_4HB_MCP"/>
</dbReference>
<feature type="transmembrane region" description="Helical" evidence="5">
    <location>
        <begin position="12"/>
        <end position="32"/>
    </location>
</feature>
<dbReference type="EMBL" id="DACTUL010000076">
    <property type="protein sequence ID" value="HAT6346823.1"/>
    <property type="molecule type" value="Genomic_DNA"/>
</dbReference>
<evidence type="ECO:0000256" key="3">
    <source>
        <dbReference type="ARBA" id="ARBA00029447"/>
    </source>
</evidence>
<evidence type="ECO:0000256" key="1">
    <source>
        <dbReference type="ARBA" id="ARBA00004370"/>
    </source>
</evidence>
<dbReference type="GO" id="GO:0007165">
    <property type="term" value="P:signal transduction"/>
    <property type="evidence" value="ECO:0007669"/>
    <property type="project" value="UniProtKB-KW"/>
</dbReference>
<dbReference type="PROSITE" id="PS50885">
    <property type="entry name" value="HAMP"/>
    <property type="match status" value="1"/>
</dbReference>
<evidence type="ECO:0000256" key="4">
    <source>
        <dbReference type="PROSITE-ProRule" id="PRU00284"/>
    </source>
</evidence>
<name>A0AAD3YMS2_AERHY</name>
<dbReference type="Pfam" id="PF12729">
    <property type="entry name" value="4HB_MCP_1"/>
    <property type="match status" value="1"/>
</dbReference>
<sequence>MNTSTMTIGKKLTAGFAVLGLMMAFIGGFSLLQFGNMNRAAIGFTDSILPAVVRTSTLGETINTLRRYELDVFLVAADPQQRAHYRDLSEQNLQEVARQVKAHDATIWAEDVEERRTFDIVKQDWDKYVALHQRVRLMQDGGQLAEAQQLFMSEGITLYTNLAKSVADLIRINHGYSVNSRAQVVEAFDSAKLSIIIALLLGLGLAAVLSTVLTRQIRDPLVMLARQAQRIASGDLGKGELQEWIRGSRFKRDELGQLGAAIDRMQGALADLVSEIAGSVSQLSSAVEEVSAISEQSATGMARQQSEVSQVATAMNEMQSTVNEVARNTTDAMSAAKDASRTSTQGNQVVRSAISSIEEVSVKIEQAGAVVQQLEQDSNNISMVLDVIRGIAEQTNLLALNAAIEAARAGEQGRGFAVVADEVRSLAQRTQNSTAEISKMIEVLQERTAEAGSAMQLSRQQMQESVGLAREAGSSIDTINGAVTQITDMNTLIATATEEQNAVTEELNRSIVNIHNAADENALGAQQTAQACVELSKLANTLHHMTQRFTL</sequence>
<dbReference type="SMART" id="SM00283">
    <property type="entry name" value="MA"/>
    <property type="match status" value="1"/>
</dbReference>
<dbReference type="PANTHER" id="PTHR32089:SF120">
    <property type="entry name" value="METHYL-ACCEPTING CHEMOTAXIS PROTEIN TLPQ"/>
    <property type="match status" value="1"/>
</dbReference>
<dbReference type="PANTHER" id="PTHR32089">
    <property type="entry name" value="METHYL-ACCEPTING CHEMOTAXIS PROTEIN MCPB"/>
    <property type="match status" value="1"/>
</dbReference>
<comment type="caution">
    <text evidence="8">The sequence shown here is derived from an EMBL/GenBank/DDBJ whole genome shotgun (WGS) entry which is preliminary data.</text>
</comment>
<gene>
    <name evidence="8" type="ORF">JAJ28_004641</name>
</gene>
<keyword evidence="5" id="KW-0472">Membrane</keyword>
<evidence type="ECO:0000259" key="7">
    <source>
        <dbReference type="PROSITE" id="PS50885"/>
    </source>
</evidence>